<comment type="caution">
    <text evidence="3">The sequence shown here is derived from an EMBL/GenBank/DDBJ whole genome shotgun (WGS) entry which is preliminary data.</text>
</comment>
<evidence type="ECO:0000256" key="1">
    <source>
        <dbReference type="SAM" id="MobiDB-lite"/>
    </source>
</evidence>
<dbReference type="AlphaFoldDB" id="A0A558BG06"/>
<feature type="signal peptide" evidence="2">
    <location>
        <begin position="1"/>
        <end position="24"/>
    </location>
</feature>
<dbReference type="PROSITE" id="PS51257">
    <property type="entry name" value="PROKAR_LIPOPROTEIN"/>
    <property type="match status" value="1"/>
</dbReference>
<evidence type="ECO:0000313" key="3">
    <source>
        <dbReference type="EMBL" id="TVT35443.1"/>
    </source>
</evidence>
<feature type="region of interest" description="Disordered" evidence="1">
    <location>
        <begin position="344"/>
        <end position="376"/>
    </location>
</feature>
<evidence type="ECO:0000313" key="4">
    <source>
        <dbReference type="Proteomes" id="UP000319142"/>
    </source>
</evidence>
<feature type="compositionally biased region" description="Polar residues" evidence="1">
    <location>
        <begin position="347"/>
        <end position="361"/>
    </location>
</feature>
<dbReference type="EMBL" id="VMRX01000005">
    <property type="protein sequence ID" value="TVT35443.1"/>
    <property type="molecule type" value="Genomic_DNA"/>
</dbReference>
<proteinExistence type="predicted"/>
<evidence type="ECO:0000256" key="2">
    <source>
        <dbReference type="SAM" id="SignalP"/>
    </source>
</evidence>
<sequence>MKCRLIPALALPFLLTACGGGDSAIDGAREIPNRFGNTVNALDDFNPGSTGDSGNTAGLKANEVRITMEVPAFYAPDAEQTRRNLRIVIPDQVQVYRSNQGGQNLGSVAYSTSTGEDGHIIVAFPDGQPIGPDVVIEARYSGGGQTIAMKALAADSDRDVKVNPFSHYLVQNGLGGYSSTEFQAVMDCVNDRGGALCLNKYVWSSLADQVHDFEIDIAGNLTLDAAVSTLAGRADFAGYIEQMADYALLGPNASGTIRASSADYNSVFLGLELGPTFRDARFPGAGQWGARTAQEEDLGGAFLYPALTLTSFEAFNINVTSLATDIPYDRSTLVHGFTNPDGHQFSRETGWTRNSHSSSPGAATLTPPSEDGSDPARLLAGRALYQSITDEPGSDNNGWTRNPYFMDAFTSAPGDENQSPDRVLGSYFTAGKAIALSEQEGQLKRQETLEEHYLSVLELHLLRSEDFDMAGITGSDYNLVYLTAQFGGSNPVTFETGYGQLAGSDGALTTNNSTIYRDNTGTAGAGASLAVTDTWNIANRPAQLSSGTKNIGRLSLCRSCTESEPPLGLGAATPDGSLLAFNLNDAGLGDGLVIAGKTTSLTAPIAGDYRVQGTMIAMDADQNRLYQVANGTLTLSEGGADLTATSYRVSHTITGNTVGTPEEEVFSLGFTVAPDSDGTIQLAGGELVLNGFYTESGDQIFLVAQDNTGPELRTGLLIATLIPESTAAQ</sequence>
<name>A0A558BG06_9GAMM</name>
<keyword evidence="2" id="KW-0732">Signal</keyword>
<feature type="chain" id="PRO_5021737478" evidence="2">
    <location>
        <begin position="25"/>
        <end position="729"/>
    </location>
</feature>
<gene>
    <name evidence="3" type="ORF">FHK81_02900</name>
</gene>
<organism evidence="3 4">
    <name type="scientific">Marinobacter vinifirmus</name>
    <dbReference type="NCBI Taxonomy" id="355591"/>
    <lineage>
        <taxon>Bacteria</taxon>
        <taxon>Pseudomonadati</taxon>
        <taxon>Pseudomonadota</taxon>
        <taxon>Gammaproteobacteria</taxon>
        <taxon>Pseudomonadales</taxon>
        <taxon>Marinobacteraceae</taxon>
        <taxon>Marinobacter</taxon>
    </lineage>
</organism>
<dbReference type="Proteomes" id="UP000319142">
    <property type="component" value="Unassembled WGS sequence"/>
</dbReference>
<reference evidence="3 4" key="1">
    <citation type="submission" date="2019-07" db="EMBL/GenBank/DDBJ databases">
        <title>The pathways for chlorine oxyanion respiration interact through the shared metabolite chlorate.</title>
        <authorList>
            <person name="Barnum T.P."/>
            <person name="Cheng Y."/>
            <person name="Hill K.A."/>
            <person name="Lucas L.N."/>
            <person name="Carlson H.K."/>
            <person name="Coates J.D."/>
        </authorList>
    </citation>
    <scope>NUCLEOTIDE SEQUENCE [LARGE SCALE GENOMIC DNA]</scope>
    <source>
        <strain evidence="3">UCB</strain>
    </source>
</reference>
<protein>
    <submittedName>
        <fullName evidence="3">Uncharacterized protein</fullName>
    </submittedName>
</protein>
<accession>A0A558BG06</accession>
<dbReference type="RefSeq" id="WP_273132099.1">
    <property type="nucleotide sequence ID" value="NZ_VMRX01000005.1"/>
</dbReference>